<keyword evidence="8 10" id="KW-0238">DNA-binding</keyword>
<dbReference type="HAMAP" id="MF_01486">
    <property type="entry name" value="RecC"/>
    <property type="match status" value="1"/>
</dbReference>
<dbReference type="SUPFAM" id="SSF52980">
    <property type="entry name" value="Restriction endonuclease-like"/>
    <property type="match status" value="1"/>
</dbReference>
<comment type="function">
    <text evidence="10">A helicase/nuclease that prepares dsDNA breaks (DSB) for recombinational DNA repair. Binds to DSBs and unwinds DNA via a highly rapid and processive ATP-dependent bidirectional helicase activity. Unwinds dsDNA until it encounters a Chi (crossover hotspot instigator) sequence from the 3' direction. Cuts ssDNA a few nucleotides 3' to the Chi site. The properties and activities of the enzyme are changed at Chi. The Chi-altered holoenzyme produces a long 3'-ssDNA overhang and facilitates RecA-binding to the ssDNA for homologous DNA recombination and repair. Holoenzyme degrades any linearized DNA that is unable to undergo homologous recombination. In the holoenzyme this subunit recognizes the wild-type Chi sequence, and when added to isolated RecB increases its ATP-dependent helicase processivity.</text>
</comment>
<dbReference type="InterPro" id="IPR006697">
    <property type="entry name" value="RecC"/>
</dbReference>
<gene>
    <name evidence="10 13" type="primary">recC</name>
    <name evidence="13" type="ORF">KJI95_13590</name>
</gene>
<dbReference type="PIRSF" id="PIRSF000980">
    <property type="entry name" value="RecC"/>
    <property type="match status" value="1"/>
</dbReference>
<feature type="compositionally biased region" description="Polar residues" evidence="11">
    <location>
        <begin position="786"/>
        <end position="795"/>
    </location>
</feature>
<proteinExistence type="inferred from homology"/>
<evidence type="ECO:0000256" key="1">
    <source>
        <dbReference type="ARBA" id="ARBA00022722"/>
    </source>
</evidence>
<keyword evidence="1 10" id="KW-0540">Nuclease</keyword>
<dbReference type="RefSeq" id="WP_214507747.1">
    <property type="nucleotide sequence ID" value="NZ_JAHEPS010000005.1"/>
</dbReference>
<keyword evidence="7 10" id="KW-0067">ATP-binding</keyword>
<protein>
    <recommendedName>
        <fullName evidence="10">RecBCD enzyme subunit RecC</fullName>
    </recommendedName>
    <alternativeName>
        <fullName evidence="10">Exonuclease V subunit RecC</fullName>
        <shortName evidence="10">ExoV subunit RecC</shortName>
    </alternativeName>
    <alternativeName>
        <fullName evidence="10">Helicase/nuclease RecBCD subunit RecC</fullName>
    </alternativeName>
</protein>
<dbReference type="InterPro" id="IPR027417">
    <property type="entry name" value="P-loop_NTPase"/>
</dbReference>
<keyword evidence="3 10" id="KW-0227">DNA damage</keyword>
<reference evidence="13 14" key="1">
    <citation type="submission" date="2021-05" db="EMBL/GenBank/DDBJ databases">
        <title>Shewanella sp. JM162201.</title>
        <authorList>
            <person name="Xu S."/>
            <person name="Li A."/>
        </authorList>
    </citation>
    <scope>NUCLEOTIDE SEQUENCE [LARGE SCALE GENOMIC DNA]</scope>
    <source>
        <strain evidence="13 14">JM162201</strain>
    </source>
</reference>
<comment type="caution">
    <text evidence="13">The sequence shown here is derived from an EMBL/GenBank/DDBJ whole genome shotgun (WGS) entry which is preliminary data.</text>
</comment>
<dbReference type="NCBIfam" id="TIGR01450">
    <property type="entry name" value="recC"/>
    <property type="match status" value="1"/>
</dbReference>
<dbReference type="PANTHER" id="PTHR30591">
    <property type="entry name" value="RECBCD ENZYME SUBUNIT RECC"/>
    <property type="match status" value="1"/>
</dbReference>
<keyword evidence="9 10" id="KW-0234">DNA repair</keyword>
<evidence type="ECO:0000256" key="6">
    <source>
        <dbReference type="ARBA" id="ARBA00022839"/>
    </source>
</evidence>
<dbReference type="PANTHER" id="PTHR30591:SF1">
    <property type="entry name" value="RECBCD ENZYME SUBUNIT RECC"/>
    <property type="match status" value="1"/>
</dbReference>
<evidence type="ECO:0000256" key="8">
    <source>
        <dbReference type="ARBA" id="ARBA00023125"/>
    </source>
</evidence>
<feature type="region of interest" description="Disordered" evidence="11">
    <location>
        <begin position="776"/>
        <end position="795"/>
    </location>
</feature>
<organism evidence="13 14">
    <name type="scientific">Shewanella jiangmenensis</name>
    <dbReference type="NCBI Taxonomy" id="2837387"/>
    <lineage>
        <taxon>Bacteria</taxon>
        <taxon>Pseudomonadati</taxon>
        <taxon>Pseudomonadota</taxon>
        <taxon>Gammaproteobacteria</taxon>
        <taxon>Alteromonadales</taxon>
        <taxon>Shewanellaceae</taxon>
        <taxon>Shewanella</taxon>
    </lineage>
</organism>
<evidence type="ECO:0000256" key="10">
    <source>
        <dbReference type="HAMAP-Rule" id="MF_01486"/>
    </source>
</evidence>
<evidence type="ECO:0000313" key="13">
    <source>
        <dbReference type="EMBL" id="MBT1445550.1"/>
    </source>
</evidence>
<keyword evidence="2 10" id="KW-0547">Nucleotide-binding</keyword>
<dbReference type="Gene3D" id="1.10.10.990">
    <property type="match status" value="1"/>
</dbReference>
<comment type="miscellaneous">
    <text evidence="10">In the RecBCD complex, RecB has a slow 3'-5' helicase, an exonuclease activity and loads RecA onto ssDNA, RecD has a fast 5'-3' helicase activity, while RecC stimulates the ATPase and processivity of the RecB helicase and contributes to recognition of the Chi site.</text>
</comment>
<keyword evidence="6 10" id="KW-0269">Exonuclease</keyword>
<dbReference type="InterPro" id="IPR011335">
    <property type="entry name" value="Restrct_endonuc-II-like"/>
</dbReference>
<evidence type="ECO:0000313" key="14">
    <source>
        <dbReference type="Proteomes" id="UP001195903"/>
    </source>
</evidence>
<dbReference type="EMBL" id="JAHEPS010000005">
    <property type="protein sequence ID" value="MBT1445550.1"/>
    <property type="molecule type" value="Genomic_DNA"/>
</dbReference>
<evidence type="ECO:0000256" key="5">
    <source>
        <dbReference type="ARBA" id="ARBA00022806"/>
    </source>
</evidence>
<dbReference type="Pfam" id="PF17946">
    <property type="entry name" value="RecC_C"/>
    <property type="match status" value="1"/>
</dbReference>
<evidence type="ECO:0000259" key="12">
    <source>
        <dbReference type="Pfam" id="PF17946"/>
    </source>
</evidence>
<evidence type="ECO:0000256" key="4">
    <source>
        <dbReference type="ARBA" id="ARBA00022801"/>
    </source>
</evidence>
<dbReference type="Gene3D" id="3.40.50.300">
    <property type="entry name" value="P-loop containing nucleotide triphosphate hydrolases"/>
    <property type="match status" value="2"/>
</dbReference>
<dbReference type="SUPFAM" id="SSF52540">
    <property type="entry name" value="P-loop containing nucleoside triphosphate hydrolases"/>
    <property type="match status" value="2"/>
</dbReference>
<sequence>MFTLVQSNQMERLARRLAAELAQGSRFALAREHVLVQSPGMASWLKLEIARHNGIAAALEFPLPSNFIWSLCYALIPGVPKENAFTKEAMTWKLLALLPEVINGEAFGPLRDYLSTDSALKRFQLAGRIADIFDQYLVYRPDWILAWEQGEDIAAQQPYLPELPFNATPVDDNCRWQPILWRALVSYNRDRLGLSHWHRANLHQALITALNDPNTSLTAIPSRLFVFGISSLPPQTLDVLHALGGRIEVTMLSLSPCRQYWGDILDPRQRAKLALRYTQDKMLPAHWEETLEVGNPLLAANGKMGRELLDLVLTLPEQHLDIDDSEYASVAADTLLGTLQADILDMQVAGTPLCATLSRYQQQEGKLLLRDDDQSLVIHSCHSALREVETLHDHLLAMLTESEGALSPRDIVVMLPDVAAYAPFIDAVFASKRGEHYIPYAIADRGAADESPLVHAFLTLLDIDDSRFGLTEILSLLEVPAVLTRFKLTEEELSRLTVWLEQSGVRWGRDADSREAMGLPAFDKHSWAFGIRRILLGYALGDDADFYQHTLPLSGVEGAQAQCVGKLLDFIEVLDNFSRNFREAETPADKFERLFALLDTLFVAGDDSLDDLTHIRELLTQTREMLSTAGSLDNLPLAVFKSHLSAKLTESRVGQRFLAGSVNFCTLMPMRSIPFRLVCLLGMNDGVYPRVQHPVGFDLMARTGARRGDRSRRLDDRYLFLEALLSARQQLYISFIGRSERDDSERPPSILVSELLDCCELSACLPGLDETVAAGTESERNEAKQNKAQQGERTLQSRLIRQQPLQPFDPRLFSPSDSIGQSFAAQWCPAKSEPARPFVDGELEPVETASAMAVNMATANTGNNIEELELGTLIRFFREPARFFCQRRLLLDLSLRLDALDDAEPFELDALERYQVQLEMMNRALGADEKAEPMVLDALGERLGGEGILPMAPFDALTYKGYCRDLAPVLERSRFLMAGHEPKTLRLSIPLPGGAVIVGKLDNIFPKGLLVTRPGTAKAKDILALYLRHLCLCASGHGSYSFLLDVGHFHAMAPVPEPTAVALLAHLTGIYHRALSRPSRLIPAMALGVAEAYIGGDAHLDADGSVAPNASVDPNASFDANASLDADASSLSVAMKEALLPRLAELWEDGQGFGESNEPHNSRLFEFPADFLNAGFVAEACGLWLPLLAICHSEKLGKLGEFIESPASVPARFQTPGHGE</sequence>
<comment type="subunit">
    <text evidence="10">Heterotrimer of RecB, RecC and RecD. All subunits contribute to DNA-binding.</text>
</comment>
<evidence type="ECO:0000256" key="2">
    <source>
        <dbReference type="ARBA" id="ARBA00022741"/>
    </source>
</evidence>
<name>A0ABS5V6L0_9GAMM</name>
<keyword evidence="4 10" id="KW-0378">Hydrolase</keyword>
<dbReference type="Gene3D" id="1.10.10.160">
    <property type="match status" value="1"/>
</dbReference>
<comment type="similarity">
    <text evidence="10">Belongs to the RecC family.</text>
</comment>
<evidence type="ECO:0000256" key="3">
    <source>
        <dbReference type="ARBA" id="ARBA00022763"/>
    </source>
</evidence>
<dbReference type="InterPro" id="IPR041500">
    <property type="entry name" value="RecC_C"/>
</dbReference>
<evidence type="ECO:0000256" key="9">
    <source>
        <dbReference type="ARBA" id="ARBA00023204"/>
    </source>
</evidence>
<dbReference type="Proteomes" id="UP001195903">
    <property type="component" value="Unassembled WGS sequence"/>
</dbReference>
<evidence type="ECO:0000256" key="7">
    <source>
        <dbReference type="ARBA" id="ARBA00022840"/>
    </source>
</evidence>
<dbReference type="GO" id="GO:0008854">
    <property type="term" value="F:exodeoxyribonuclease V activity"/>
    <property type="evidence" value="ECO:0007669"/>
    <property type="project" value="UniProtKB-EC"/>
</dbReference>
<dbReference type="Pfam" id="PF04257">
    <property type="entry name" value="Exonuc_V_gamma"/>
    <property type="match status" value="1"/>
</dbReference>
<accession>A0ABS5V6L0</accession>
<dbReference type="Gene3D" id="3.40.50.10930">
    <property type="match status" value="1"/>
</dbReference>
<keyword evidence="5 10" id="KW-0347">Helicase</keyword>
<dbReference type="InterPro" id="IPR013986">
    <property type="entry name" value="DExx_box_DNA_helicase_dom_sf"/>
</dbReference>
<feature type="domain" description="RecC C-terminal" evidence="12">
    <location>
        <begin position="866"/>
        <end position="1092"/>
    </location>
</feature>
<keyword evidence="14" id="KW-1185">Reference proteome</keyword>
<evidence type="ECO:0000256" key="11">
    <source>
        <dbReference type="SAM" id="MobiDB-lite"/>
    </source>
</evidence>